<comment type="caution">
    <text evidence="2">The sequence shown here is derived from an EMBL/GenBank/DDBJ whole genome shotgun (WGS) entry which is preliminary data.</text>
</comment>
<gene>
    <name evidence="2" type="ORF">ACFSNC_18145</name>
</gene>
<name>A0ABW4Z1M5_9HYPH</name>
<evidence type="ECO:0000313" key="2">
    <source>
        <dbReference type="EMBL" id="MFD2142333.1"/>
    </source>
</evidence>
<accession>A0ABW4Z1M5</accession>
<dbReference type="Proteomes" id="UP001597299">
    <property type="component" value="Unassembled WGS sequence"/>
</dbReference>
<sequence>MTRFKEWLTEVERRLASGVWWPGEVCLMSDVGLAVLGCAWIGLVFAWLVVLPTIGLLWCFGWI</sequence>
<keyword evidence="1" id="KW-0812">Transmembrane</keyword>
<feature type="transmembrane region" description="Helical" evidence="1">
    <location>
        <begin position="31"/>
        <end position="60"/>
    </location>
</feature>
<dbReference type="EMBL" id="JBHUHD010000001">
    <property type="protein sequence ID" value="MFD2142333.1"/>
    <property type="molecule type" value="Genomic_DNA"/>
</dbReference>
<evidence type="ECO:0000256" key="1">
    <source>
        <dbReference type="SAM" id="Phobius"/>
    </source>
</evidence>
<keyword evidence="1" id="KW-1133">Transmembrane helix</keyword>
<reference evidence="3" key="1">
    <citation type="journal article" date="2019" name="Int. J. Syst. Evol. Microbiol.">
        <title>The Global Catalogue of Microorganisms (GCM) 10K type strain sequencing project: providing services to taxonomists for standard genome sequencing and annotation.</title>
        <authorList>
            <consortium name="The Broad Institute Genomics Platform"/>
            <consortium name="The Broad Institute Genome Sequencing Center for Infectious Disease"/>
            <person name="Wu L."/>
            <person name="Ma J."/>
        </authorList>
    </citation>
    <scope>NUCLEOTIDE SEQUENCE [LARGE SCALE GENOMIC DNA]</scope>
    <source>
        <strain evidence="3">CCM 7435</strain>
    </source>
</reference>
<evidence type="ECO:0000313" key="3">
    <source>
        <dbReference type="Proteomes" id="UP001597299"/>
    </source>
</evidence>
<keyword evidence="3" id="KW-1185">Reference proteome</keyword>
<dbReference type="RefSeq" id="WP_213354156.1">
    <property type="nucleotide sequence ID" value="NZ_JAHBGB010000037.1"/>
</dbReference>
<keyword evidence="1" id="KW-0472">Membrane</keyword>
<organism evidence="2 3">
    <name type="scientific">Ancylobacter oerskovii</name>
    <dbReference type="NCBI Taxonomy" id="459519"/>
    <lineage>
        <taxon>Bacteria</taxon>
        <taxon>Pseudomonadati</taxon>
        <taxon>Pseudomonadota</taxon>
        <taxon>Alphaproteobacteria</taxon>
        <taxon>Hyphomicrobiales</taxon>
        <taxon>Xanthobacteraceae</taxon>
        <taxon>Ancylobacter</taxon>
    </lineage>
</organism>
<protein>
    <submittedName>
        <fullName evidence="2">Uncharacterized protein</fullName>
    </submittedName>
</protein>
<proteinExistence type="predicted"/>